<comment type="similarity">
    <text evidence="2">Belongs to the SusD family.</text>
</comment>
<organism evidence="9 10">
    <name type="scientific">Chitinophaga polysaccharea</name>
    <dbReference type="NCBI Taxonomy" id="1293035"/>
    <lineage>
        <taxon>Bacteria</taxon>
        <taxon>Pseudomonadati</taxon>
        <taxon>Bacteroidota</taxon>
        <taxon>Chitinophagia</taxon>
        <taxon>Chitinophagales</taxon>
        <taxon>Chitinophagaceae</taxon>
        <taxon>Chitinophaga</taxon>
    </lineage>
</organism>
<evidence type="ECO:0000256" key="2">
    <source>
        <dbReference type="ARBA" id="ARBA00006275"/>
    </source>
</evidence>
<keyword evidence="3 6" id="KW-0732">Signal</keyword>
<dbReference type="InterPro" id="IPR011990">
    <property type="entry name" value="TPR-like_helical_dom_sf"/>
</dbReference>
<name>A0A561PC40_9BACT</name>
<keyword evidence="10" id="KW-1185">Reference proteome</keyword>
<evidence type="ECO:0000313" key="9">
    <source>
        <dbReference type="EMBL" id="TWF35697.1"/>
    </source>
</evidence>
<dbReference type="Pfam" id="PF14322">
    <property type="entry name" value="SusD-like_3"/>
    <property type="match status" value="1"/>
</dbReference>
<dbReference type="CDD" id="cd08977">
    <property type="entry name" value="SusD"/>
    <property type="match status" value="1"/>
</dbReference>
<dbReference type="SUPFAM" id="SSF48452">
    <property type="entry name" value="TPR-like"/>
    <property type="match status" value="1"/>
</dbReference>
<feature type="chain" id="PRO_5021954863" evidence="6">
    <location>
        <begin position="21"/>
        <end position="507"/>
    </location>
</feature>
<keyword evidence="5" id="KW-0998">Cell outer membrane</keyword>
<gene>
    <name evidence="9" type="ORF">FHW36_10853</name>
</gene>
<dbReference type="Pfam" id="PF07980">
    <property type="entry name" value="SusD_RagB"/>
    <property type="match status" value="1"/>
</dbReference>
<evidence type="ECO:0000259" key="8">
    <source>
        <dbReference type="Pfam" id="PF14322"/>
    </source>
</evidence>
<accession>A0A561PC40</accession>
<feature type="domain" description="SusD-like N-terminal" evidence="8">
    <location>
        <begin position="103"/>
        <end position="204"/>
    </location>
</feature>
<dbReference type="Gene3D" id="1.25.40.390">
    <property type="match status" value="1"/>
</dbReference>
<feature type="domain" description="RagB/SusD" evidence="7">
    <location>
        <begin position="392"/>
        <end position="506"/>
    </location>
</feature>
<dbReference type="AlphaFoldDB" id="A0A561PC40"/>
<evidence type="ECO:0000256" key="3">
    <source>
        <dbReference type="ARBA" id="ARBA00022729"/>
    </source>
</evidence>
<evidence type="ECO:0000313" key="10">
    <source>
        <dbReference type="Proteomes" id="UP000320811"/>
    </source>
</evidence>
<sequence>MKICNKTLFAGLLIISLQCACTKELNIDSTKAVGDKNFWTSYRDTRAALMGTYGLLRAALSDNGCFWMYGELRNGDFVSVQRPDLDAIIQGKLNAAYPLFNALTNWRRFYAVINASNIFLERVGDVKKNDPKYSDQNMRVDIGQIRFLRAFAYFYLVTVWGDVPFVRQSHDGSFENRPREDKEKILAFVESEMLAAAADLPYNYSADDPQQLGDYYNEPGSRWVSVLARKLSVYGVLAHVAAWRGDYRSAVTYSKFVLDNYNKSGMYFEPDTYWISAANGMFQGHKTNQLFGLNFEFDNQDATFEGHIEDFTLAEPFVRKALPDIFVPRDSILSVFSAPSDLRFSLDTLTGKPNYTDRWFSNFNSDIPIFCKIKVIQKGGTDPSFRLYSSCLIYTRLEEIDLLYAESLAVTGNTDGAIDALNNIRRIRNVNSFKAGGNEDLIDAIFQERRKEMMGEAHRWFDLVRYNKIKRNNSAFMKLISEGGIYWPVSADILRQNPLIKQNPYWK</sequence>
<keyword evidence="4" id="KW-0472">Membrane</keyword>
<dbReference type="RefSeq" id="WP_145672857.1">
    <property type="nucleotide sequence ID" value="NZ_VIWO01000008.1"/>
</dbReference>
<dbReference type="Proteomes" id="UP000320811">
    <property type="component" value="Unassembled WGS sequence"/>
</dbReference>
<reference evidence="9 10" key="1">
    <citation type="submission" date="2019-06" db="EMBL/GenBank/DDBJ databases">
        <title>Sorghum-associated microbial communities from plants grown in Nebraska, USA.</title>
        <authorList>
            <person name="Schachtman D."/>
        </authorList>
    </citation>
    <scope>NUCLEOTIDE SEQUENCE [LARGE SCALE GENOMIC DNA]</scope>
    <source>
        <strain evidence="9 10">1209</strain>
    </source>
</reference>
<dbReference type="OrthoDB" id="926893at2"/>
<evidence type="ECO:0000256" key="1">
    <source>
        <dbReference type="ARBA" id="ARBA00004442"/>
    </source>
</evidence>
<evidence type="ECO:0000256" key="6">
    <source>
        <dbReference type="SAM" id="SignalP"/>
    </source>
</evidence>
<feature type="signal peptide" evidence="6">
    <location>
        <begin position="1"/>
        <end position="20"/>
    </location>
</feature>
<dbReference type="EMBL" id="VIWO01000008">
    <property type="protein sequence ID" value="TWF35697.1"/>
    <property type="molecule type" value="Genomic_DNA"/>
</dbReference>
<comment type="subcellular location">
    <subcellularLocation>
        <location evidence="1">Cell outer membrane</location>
    </subcellularLocation>
</comment>
<proteinExistence type="inferred from homology"/>
<comment type="caution">
    <text evidence="9">The sequence shown here is derived from an EMBL/GenBank/DDBJ whole genome shotgun (WGS) entry which is preliminary data.</text>
</comment>
<evidence type="ECO:0000256" key="5">
    <source>
        <dbReference type="ARBA" id="ARBA00023237"/>
    </source>
</evidence>
<dbReference type="InterPro" id="IPR012944">
    <property type="entry name" value="SusD_RagB_dom"/>
</dbReference>
<evidence type="ECO:0000256" key="4">
    <source>
        <dbReference type="ARBA" id="ARBA00023136"/>
    </source>
</evidence>
<evidence type="ECO:0000259" key="7">
    <source>
        <dbReference type="Pfam" id="PF07980"/>
    </source>
</evidence>
<dbReference type="InterPro" id="IPR033985">
    <property type="entry name" value="SusD-like_N"/>
</dbReference>
<dbReference type="GO" id="GO:0009279">
    <property type="term" value="C:cell outer membrane"/>
    <property type="evidence" value="ECO:0007669"/>
    <property type="project" value="UniProtKB-SubCell"/>
</dbReference>
<protein>
    <submittedName>
        <fullName evidence="9">Putative outer membrane starch-binding protein</fullName>
    </submittedName>
</protein>